<name>A0A1Q8YJI8_9BURK</name>
<protein>
    <submittedName>
        <fullName evidence="1">Uncharacterized protein</fullName>
    </submittedName>
</protein>
<proteinExistence type="predicted"/>
<dbReference type="EMBL" id="MSYM01000005">
    <property type="protein sequence ID" value="OLP08218.1"/>
    <property type="molecule type" value="Genomic_DNA"/>
</dbReference>
<accession>A0A1Q8YJI8</accession>
<reference evidence="1 2" key="1">
    <citation type="submission" date="2017-01" db="EMBL/GenBank/DDBJ databases">
        <title>Genome sequence of Rhodoferax antarcticus ANT.BR, a psychrophilic purple nonsulfur bacterium from an Antarctic microbial mat.</title>
        <authorList>
            <person name="Baker J."/>
            <person name="Riester C."/>
            <person name="Skinner B."/>
            <person name="Newell A."/>
            <person name="Swingley W."/>
            <person name="Madigan M."/>
            <person name="Jung D."/>
            <person name="Asao M."/>
            <person name="Chen M."/>
            <person name="Loughlin P."/>
            <person name="Pan H."/>
            <person name="Lin S."/>
            <person name="Li N."/>
            <person name="Shaw J."/>
            <person name="Prado M."/>
            <person name="Sherman C."/>
            <person name="Li X."/>
            <person name="Tang J."/>
            <person name="Blankenship R."/>
            <person name="Zhao T."/>
            <person name="Touchman J."/>
            <person name="Sattley M."/>
        </authorList>
    </citation>
    <scope>NUCLEOTIDE SEQUENCE [LARGE SCALE GENOMIC DNA]</scope>
    <source>
        <strain evidence="1 2">ANT.BR</strain>
    </source>
</reference>
<comment type="caution">
    <text evidence="1">The sequence shown here is derived from an EMBL/GenBank/DDBJ whole genome shotgun (WGS) entry which is preliminary data.</text>
</comment>
<organism evidence="1 2">
    <name type="scientific">Rhodoferax antarcticus ANT.BR</name>
    <dbReference type="NCBI Taxonomy" id="1111071"/>
    <lineage>
        <taxon>Bacteria</taxon>
        <taxon>Pseudomonadati</taxon>
        <taxon>Pseudomonadota</taxon>
        <taxon>Betaproteobacteria</taxon>
        <taxon>Burkholderiales</taxon>
        <taxon>Comamonadaceae</taxon>
        <taxon>Rhodoferax</taxon>
    </lineage>
</organism>
<sequence>MPELGRQLPDSDLLLALRARYVFGFAFGRRLWHAALGAKRGV</sequence>
<gene>
    <name evidence="1" type="ORF">BLL52_0506</name>
</gene>
<evidence type="ECO:0000313" key="2">
    <source>
        <dbReference type="Proteomes" id="UP000185911"/>
    </source>
</evidence>
<dbReference type="Proteomes" id="UP000185911">
    <property type="component" value="Unassembled WGS sequence"/>
</dbReference>
<keyword evidence="2" id="KW-1185">Reference proteome</keyword>
<evidence type="ECO:0000313" key="1">
    <source>
        <dbReference type="EMBL" id="OLP08218.1"/>
    </source>
</evidence>
<dbReference type="AlphaFoldDB" id="A0A1Q8YJI8"/>